<keyword evidence="2" id="KW-1185">Reference proteome</keyword>
<accession>A0A1H0C4P8</accession>
<name>A0A1H0C4P8_9BACL</name>
<dbReference type="STRING" id="459525.SAMN04488137_4794"/>
<reference evidence="2" key="1">
    <citation type="submission" date="2016-10" db="EMBL/GenBank/DDBJ databases">
        <authorList>
            <person name="Varghese N."/>
            <person name="Submissions S."/>
        </authorList>
    </citation>
    <scope>NUCLEOTIDE SEQUENCE [LARGE SCALE GENOMIC DNA]</scope>
    <source>
        <strain evidence="2">CGMCC 1.6854</strain>
    </source>
</reference>
<dbReference type="OrthoDB" id="2863759at2"/>
<evidence type="ECO:0000313" key="2">
    <source>
        <dbReference type="Proteomes" id="UP000199544"/>
    </source>
</evidence>
<dbReference type="AlphaFoldDB" id="A0A1H0C4P8"/>
<dbReference type="Proteomes" id="UP000199544">
    <property type="component" value="Unassembled WGS sequence"/>
</dbReference>
<evidence type="ECO:0000313" key="1">
    <source>
        <dbReference type="EMBL" id="SDN52845.1"/>
    </source>
</evidence>
<dbReference type="EMBL" id="FNHW01000006">
    <property type="protein sequence ID" value="SDN52845.1"/>
    <property type="molecule type" value="Genomic_DNA"/>
</dbReference>
<gene>
    <name evidence="1" type="ORF">SAMN04488137_4794</name>
</gene>
<sequence length="248" mass="28570">MVYQLSAEELIFSFIMSEKMDEAKQLRDQLYSEEQEELFSIRLDAAANGLLSKNLIRLTGPNQGELNTTYEELLNQMSESKRIIRTSWIENDQETVQAFYFNGEQTLEHITKFGGIAHQLQAVSDWRSELLDFVAYRPTENPLFELPLPEAEFDRILEYARSEGAGEIKGLLSQRSGCHSEVNALAQDLAARKGILGSIFMISFNEQKQNEGVRSYLYLKGRHHTWLMTHDDEQPVITIQYFHQGILE</sequence>
<protein>
    <submittedName>
        <fullName evidence="1">Uncharacterized protein</fullName>
    </submittedName>
</protein>
<organism evidence="1 2">
    <name type="scientific">Fictibacillus solisalsi</name>
    <dbReference type="NCBI Taxonomy" id="459525"/>
    <lineage>
        <taxon>Bacteria</taxon>
        <taxon>Bacillati</taxon>
        <taxon>Bacillota</taxon>
        <taxon>Bacilli</taxon>
        <taxon>Bacillales</taxon>
        <taxon>Fictibacillaceae</taxon>
        <taxon>Fictibacillus</taxon>
    </lineage>
</organism>
<dbReference type="RefSeq" id="WP_090239234.1">
    <property type="nucleotide sequence ID" value="NZ_FNHW01000006.1"/>
</dbReference>
<proteinExistence type="predicted"/>